<protein>
    <recommendedName>
        <fullName evidence="4">Membrane protein 6-pyruvoyl-tetrahydropterin synthase-related domain-containing protein</fullName>
    </recommendedName>
</protein>
<dbReference type="STRING" id="1798383.A3D78_02695"/>
<keyword evidence="1" id="KW-1133">Transmembrane helix</keyword>
<dbReference type="AlphaFoldDB" id="A0A1F5ZVQ2"/>
<sequence>MLWPQQGFELYRQWGLYQKDFLVGLNYNLDENSLYLGILPVVFFLWGIFKKGRKHIALLIIFLIFLWLSFGTNIEPSLYRLLHSLPFYRFMRVAQRYRFYFMIPLIVFIGFGFDDLVKKLIQALNNSAVKKVIATIFILFTVGDMLRVNNQLIKESFTISEPIVDKTDKFIQRCGILNYDNTGFIDQPKLISSFSDEYLYLKNGWGTTGNCYEPVKINIRSNCNTDPAYRGELYLLNNNGIINEKGRSPNNISLNAHLSADDYIIINQNYDPGWHALINKTEKKVINKNGLISMELPEGKYEVIFYYLPTTFIIGSVVSLTSIIVIFVLLLKRLN</sequence>
<evidence type="ECO:0000313" key="2">
    <source>
        <dbReference type="EMBL" id="OGG16558.1"/>
    </source>
</evidence>
<keyword evidence="1" id="KW-0812">Transmembrane</keyword>
<dbReference type="Pfam" id="PF09586">
    <property type="entry name" value="YfhO"/>
    <property type="match status" value="1"/>
</dbReference>
<dbReference type="Proteomes" id="UP000176253">
    <property type="component" value="Unassembled WGS sequence"/>
</dbReference>
<name>A0A1F5ZVQ2_9BACT</name>
<dbReference type="PANTHER" id="PTHR38454">
    <property type="entry name" value="INTEGRAL MEMBRANE PROTEIN-RELATED"/>
    <property type="match status" value="1"/>
</dbReference>
<feature type="transmembrane region" description="Helical" evidence="1">
    <location>
        <begin position="56"/>
        <end position="79"/>
    </location>
</feature>
<proteinExistence type="predicted"/>
<dbReference type="PANTHER" id="PTHR38454:SF1">
    <property type="entry name" value="INTEGRAL MEMBRANE PROTEIN"/>
    <property type="match status" value="1"/>
</dbReference>
<comment type="caution">
    <text evidence="2">The sequence shown here is derived from an EMBL/GenBank/DDBJ whole genome shotgun (WGS) entry which is preliminary data.</text>
</comment>
<evidence type="ECO:0000256" key="1">
    <source>
        <dbReference type="SAM" id="Phobius"/>
    </source>
</evidence>
<feature type="transmembrane region" description="Helical" evidence="1">
    <location>
        <begin position="129"/>
        <end position="148"/>
    </location>
</feature>
<dbReference type="EMBL" id="MFJM01000057">
    <property type="protein sequence ID" value="OGG16558.1"/>
    <property type="molecule type" value="Genomic_DNA"/>
</dbReference>
<feature type="transmembrane region" description="Helical" evidence="1">
    <location>
        <begin position="32"/>
        <end position="49"/>
    </location>
</feature>
<dbReference type="InterPro" id="IPR018580">
    <property type="entry name" value="Uncharacterised_YfhO"/>
</dbReference>
<accession>A0A1F5ZVQ2</accession>
<reference evidence="2 3" key="1">
    <citation type="journal article" date="2016" name="Nat. Commun.">
        <title>Thousands of microbial genomes shed light on interconnected biogeochemical processes in an aquifer system.</title>
        <authorList>
            <person name="Anantharaman K."/>
            <person name="Brown C.T."/>
            <person name="Hug L.A."/>
            <person name="Sharon I."/>
            <person name="Castelle C.J."/>
            <person name="Probst A.J."/>
            <person name="Thomas B.C."/>
            <person name="Singh A."/>
            <person name="Wilkins M.J."/>
            <person name="Karaoz U."/>
            <person name="Brodie E.L."/>
            <person name="Williams K.H."/>
            <person name="Hubbard S.S."/>
            <person name="Banfield J.F."/>
        </authorList>
    </citation>
    <scope>NUCLEOTIDE SEQUENCE [LARGE SCALE GENOMIC DNA]</scope>
</reference>
<gene>
    <name evidence="2" type="ORF">A3D78_02695</name>
</gene>
<feature type="transmembrane region" description="Helical" evidence="1">
    <location>
        <begin position="304"/>
        <end position="331"/>
    </location>
</feature>
<keyword evidence="1" id="KW-0472">Membrane</keyword>
<organism evidence="2 3">
    <name type="scientific">Candidatus Gottesmanbacteria bacterium RIFCSPHIGHO2_02_FULL_39_14</name>
    <dbReference type="NCBI Taxonomy" id="1798383"/>
    <lineage>
        <taxon>Bacteria</taxon>
        <taxon>Candidatus Gottesmaniibacteriota</taxon>
    </lineage>
</organism>
<evidence type="ECO:0000313" key="3">
    <source>
        <dbReference type="Proteomes" id="UP000176253"/>
    </source>
</evidence>
<evidence type="ECO:0008006" key="4">
    <source>
        <dbReference type="Google" id="ProtNLM"/>
    </source>
</evidence>
<feature type="transmembrane region" description="Helical" evidence="1">
    <location>
        <begin position="99"/>
        <end position="117"/>
    </location>
</feature>